<protein>
    <recommendedName>
        <fullName evidence="1">DNA/RNA-binding protein Alba-like domain-containing protein</fullName>
    </recommendedName>
</protein>
<dbReference type="AlphaFoldDB" id="A0AAW2Z0S5"/>
<dbReference type="Proteomes" id="UP001431209">
    <property type="component" value="Unassembled WGS sequence"/>
</dbReference>
<dbReference type="Gene3D" id="3.30.110.20">
    <property type="entry name" value="Alba-like domain"/>
    <property type="match status" value="1"/>
</dbReference>
<dbReference type="InterPro" id="IPR014560">
    <property type="entry name" value="UCP030333_Alba"/>
</dbReference>
<dbReference type="EMBL" id="JAOPGA020000904">
    <property type="protein sequence ID" value="KAL0482878.1"/>
    <property type="molecule type" value="Genomic_DNA"/>
</dbReference>
<evidence type="ECO:0000313" key="2">
    <source>
        <dbReference type="EMBL" id="KAL0482878.1"/>
    </source>
</evidence>
<dbReference type="Pfam" id="PF01918">
    <property type="entry name" value="Alba"/>
    <property type="match status" value="1"/>
</dbReference>
<feature type="domain" description="DNA/RNA-binding protein Alba-like" evidence="1">
    <location>
        <begin position="19"/>
        <end position="71"/>
    </location>
</feature>
<dbReference type="PANTHER" id="PTHR31947:SF36">
    <property type="entry name" value="DNA_RNA-BINDING PROTEIN ALBA-LIKE DOMAIN-CONTAINING PROTEIN"/>
    <property type="match status" value="1"/>
</dbReference>
<evidence type="ECO:0000259" key="1">
    <source>
        <dbReference type="Pfam" id="PF01918"/>
    </source>
</evidence>
<comment type="caution">
    <text evidence="2">The sequence shown here is derived from an EMBL/GenBank/DDBJ whole genome shotgun (WGS) entry which is preliminary data.</text>
</comment>
<dbReference type="InterPro" id="IPR002775">
    <property type="entry name" value="DNA/RNA-bd_Alba-like"/>
</dbReference>
<proteinExistence type="predicted"/>
<organism evidence="2 3">
    <name type="scientific">Acrasis kona</name>
    <dbReference type="NCBI Taxonomy" id="1008807"/>
    <lineage>
        <taxon>Eukaryota</taxon>
        <taxon>Discoba</taxon>
        <taxon>Heterolobosea</taxon>
        <taxon>Tetramitia</taxon>
        <taxon>Eutetramitia</taxon>
        <taxon>Acrasidae</taxon>
        <taxon>Acrasis</taxon>
    </lineage>
</organism>
<name>A0AAW2Z0S5_9EUKA</name>
<dbReference type="GO" id="GO:0003723">
    <property type="term" value="F:RNA binding"/>
    <property type="evidence" value="ECO:0007669"/>
    <property type="project" value="TreeGrafter"/>
</dbReference>
<dbReference type="SUPFAM" id="SSF82704">
    <property type="entry name" value="AlbA-like"/>
    <property type="match status" value="1"/>
</dbReference>
<reference evidence="2 3" key="1">
    <citation type="submission" date="2024-03" db="EMBL/GenBank/DDBJ databases">
        <title>The Acrasis kona genome and developmental transcriptomes reveal deep origins of eukaryotic multicellular pathways.</title>
        <authorList>
            <person name="Sheikh S."/>
            <person name="Fu C.-J."/>
            <person name="Brown M.W."/>
            <person name="Baldauf S.L."/>
        </authorList>
    </citation>
    <scope>NUCLEOTIDE SEQUENCE [LARGE SCALE GENOMIC DNA]</scope>
    <source>
        <strain evidence="2 3">ATCC MYA-3509</strain>
    </source>
</reference>
<evidence type="ECO:0000313" key="3">
    <source>
        <dbReference type="Proteomes" id="UP001431209"/>
    </source>
</evidence>
<dbReference type="InterPro" id="IPR036882">
    <property type="entry name" value="Alba-like_dom_sf"/>
</dbReference>
<dbReference type="GO" id="GO:0005634">
    <property type="term" value="C:nucleus"/>
    <property type="evidence" value="ECO:0007669"/>
    <property type="project" value="TreeGrafter"/>
</dbReference>
<keyword evidence="3" id="KW-1185">Reference proteome</keyword>
<sequence length="123" mass="13898">MDCVSPTESTYSSPADPTKGVSFYIAHSKQFLKTQQVVELTGSGTSINTIVCVASMLSDQGLVTIEKIHTSLEYDSEEDTLKAKIEIWLEKTDAFFDKMALEELEKEEERKEKKKSRRSKRNG</sequence>
<gene>
    <name evidence="2" type="ORF">AKO1_014155</name>
</gene>
<accession>A0AAW2Z0S5</accession>
<dbReference type="PANTHER" id="PTHR31947">
    <property type="entry name" value="DNA/RNA-BINDING PROTEIN ALBA 3"/>
    <property type="match status" value="1"/>
</dbReference>